<evidence type="ECO:0000256" key="6">
    <source>
        <dbReference type="SAM" id="Phobius"/>
    </source>
</evidence>
<evidence type="ECO:0000313" key="8">
    <source>
        <dbReference type="Proteomes" id="UP000298030"/>
    </source>
</evidence>
<keyword evidence="5 6" id="KW-0472">Membrane</keyword>
<keyword evidence="3 6" id="KW-0812">Transmembrane</keyword>
<dbReference type="EMBL" id="QPFP01000045">
    <property type="protein sequence ID" value="TEB26792.1"/>
    <property type="molecule type" value="Genomic_DNA"/>
</dbReference>
<protein>
    <submittedName>
        <fullName evidence="7">Membrane fraction protein</fullName>
    </submittedName>
</protein>
<dbReference type="InterPro" id="IPR008217">
    <property type="entry name" value="Ccc1_fam"/>
</dbReference>
<dbReference type="STRING" id="71717.A0A4Y7SY71"/>
<dbReference type="OrthoDB" id="73465at2759"/>
<evidence type="ECO:0000256" key="4">
    <source>
        <dbReference type="ARBA" id="ARBA00022989"/>
    </source>
</evidence>
<evidence type="ECO:0000256" key="2">
    <source>
        <dbReference type="ARBA" id="ARBA00007049"/>
    </source>
</evidence>
<keyword evidence="4 6" id="KW-1133">Transmembrane helix</keyword>
<feature type="transmembrane region" description="Helical" evidence="6">
    <location>
        <begin position="305"/>
        <end position="327"/>
    </location>
</feature>
<dbReference type="GO" id="GO:0012505">
    <property type="term" value="C:endomembrane system"/>
    <property type="evidence" value="ECO:0007669"/>
    <property type="project" value="UniProtKB-SubCell"/>
</dbReference>
<dbReference type="PANTHER" id="PTHR31851">
    <property type="entry name" value="FE(2+)/MN(2+) TRANSPORTER PCL1"/>
    <property type="match status" value="1"/>
</dbReference>
<name>A0A4Y7SY71_COPMI</name>
<keyword evidence="8" id="KW-1185">Reference proteome</keyword>
<evidence type="ECO:0000256" key="5">
    <source>
        <dbReference type="ARBA" id="ARBA00023136"/>
    </source>
</evidence>
<accession>A0A4Y7SY71</accession>
<comment type="similarity">
    <text evidence="2">Belongs to the CCC1 family.</text>
</comment>
<proteinExistence type="inferred from homology"/>
<feature type="transmembrane region" description="Helical" evidence="6">
    <location>
        <begin position="111"/>
        <end position="134"/>
    </location>
</feature>
<dbReference type="Proteomes" id="UP000298030">
    <property type="component" value="Unassembled WGS sequence"/>
</dbReference>
<dbReference type="GO" id="GO:0030026">
    <property type="term" value="P:intracellular manganese ion homeostasis"/>
    <property type="evidence" value="ECO:0007669"/>
    <property type="project" value="InterPro"/>
</dbReference>
<feature type="transmembrane region" description="Helical" evidence="6">
    <location>
        <begin position="242"/>
        <end position="267"/>
    </location>
</feature>
<dbReference type="GO" id="GO:0005384">
    <property type="term" value="F:manganese ion transmembrane transporter activity"/>
    <property type="evidence" value="ECO:0007669"/>
    <property type="project" value="InterPro"/>
</dbReference>
<evidence type="ECO:0000313" key="7">
    <source>
        <dbReference type="EMBL" id="TEB26792.1"/>
    </source>
</evidence>
<gene>
    <name evidence="7" type="ORF">FA13DRAFT_1816619</name>
</gene>
<dbReference type="AlphaFoldDB" id="A0A4Y7SY71"/>
<comment type="subcellular location">
    <subcellularLocation>
        <location evidence="1">Endomembrane system</location>
        <topology evidence="1">Multi-pass membrane protein</topology>
    </subcellularLocation>
</comment>
<evidence type="ECO:0000256" key="3">
    <source>
        <dbReference type="ARBA" id="ARBA00022692"/>
    </source>
</evidence>
<comment type="caution">
    <text evidence="7">The sequence shown here is derived from an EMBL/GenBank/DDBJ whole genome shotgun (WGS) entry which is preliminary data.</text>
</comment>
<reference evidence="7 8" key="1">
    <citation type="journal article" date="2019" name="Nat. Ecol. Evol.">
        <title>Megaphylogeny resolves global patterns of mushroom evolution.</title>
        <authorList>
            <person name="Varga T."/>
            <person name="Krizsan K."/>
            <person name="Foldi C."/>
            <person name="Dima B."/>
            <person name="Sanchez-Garcia M."/>
            <person name="Sanchez-Ramirez S."/>
            <person name="Szollosi G.J."/>
            <person name="Szarkandi J.G."/>
            <person name="Papp V."/>
            <person name="Albert L."/>
            <person name="Andreopoulos W."/>
            <person name="Angelini C."/>
            <person name="Antonin V."/>
            <person name="Barry K.W."/>
            <person name="Bougher N.L."/>
            <person name="Buchanan P."/>
            <person name="Buyck B."/>
            <person name="Bense V."/>
            <person name="Catcheside P."/>
            <person name="Chovatia M."/>
            <person name="Cooper J."/>
            <person name="Damon W."/>
            <person name="Desjardin D."/>
            <person name="Finy P."/>
            <person name="Geml J."/>
            <person name="Haridas S."/>
            <person name="Hughes K."/>
            <person name="Justo A."/>
            <person name="Karasinski D."/>
            <person name="Kautmanova I."/>
            <person name="Kiss B."/>
            <person name="Kocsube S."/>
            <person name="Kotiranta H."/>
            <person name="LaButti K.M."/>
            <person name="Lechner B.E."/>
            <person name="Liimatainen K."/>
            <person name="Lipzen A."/>
            <person name="Lukacs Z."/>
            <person name="Mihaltcheva S."/>
            <person name="Morgado L.N."/>
            <person name="Niskanen T."/>
            <person name="Noordeloos M.E."/>
            <person name="Ohm R.A."/>
            <person name="Ortiz-Santana B."/>
            <person name="Ovrebo C."/>
            <person name="Racz N."/>
            <person name="Riley R."/>
            <person name="Savchenko A."/>
            <person name="Shiryaev A."/>
            <person name="Soop K."/>
            <person name="Spirin V."/>
            <person name="Szebenyi C."/>
            <person name="Tomsovsky M."/>
            <person name="Tulloss R.E."/>
            <person name="Uehling J."/>
            <person name="Grigoriev I.V."/>
            <person name="Vagvolgyi C."/>
            <person name="Papp T."/>
            <person name="Martin F.M."/>
            <person name="Miettinen O."/>
            <person name="Hibbett D.S."/>
            <person name="Nagy L.G."/>
        </authorList>
    </citation>
    <scope>NUCLEOTIDE SEQUENCE [LARGE SCALE GENOMIC DNA]</scope>
    <source>
        <strain evidence="7 8">FP101781</strain>
    </source>
</reference>
<evidence type="ECO:0000256" key="1">
    <source>
        <dbReference type="ARBA" id="ARBA00004127"/>
    </source>
</evidence>
<sequence>MSASQLQFIGSGIAPGRCSPATYYVTEMAHDSHKPSVWPILASESGASTPLAAKCARTTREDGVCCKELLKEERTLIDPDVVRDVVIGLSDGLTVPFALTAGLSSLGESRLVVLGGVAELIAGAISMGIGGFLASQSERDHYRYHRAQTAQRVRVSCAGEMEREVFEVLGPIGVDEKTSRTVASCLRDVEVEEFGDLIARASSSSVSDAETADSLRWAKEVGLTAFLLKFGRGLEEVPDRRMYTSAFTIGIGYLLGGLIPLLPYFFIPRAHVALLYSCILTGAILLIFGAVKARVTGAGVSTRGYVWGAVSTLMVGGVAAGAAFGIVKAMEGSG</sequence>
<feature type="transmembrane region" description="Helical" evidence="6">
    <location>
        <begin position="273"/>
        <end position="293"/>
    </location>
</feature>
<dbReference type="Pfam" id="PF01988">
    <property type="entry name" value="VIT1"/>
    <property type="match status" value="1"/>
</dbReference>
<organism evidence="7 8">
    <name type="scientific">Coprinellus micaceus</name>
    <name type="common">Glistening ink-cap mushroom</name>
    <name type="synonym">Coprinus micaceus</name>
    <dbReference type="NCBI Taxonomy" id="71717"/>
    <lineage>
        <taxon>Eukaryota</taxon>
        <taxon>Fungi</taxon>
        <taxon>Dikarya</taxon>
        <taxon>Basidiomycota</taxon>
        <taxon>Agaricomycotina</taxon>
        <taxon>Agaricomycetes</taxon>
        <taxon>Agaricomycetidae</taxon>
        <taxon>Agaricales</taxon>
        <taxon>Agaricineae</taxon>
        <taxon>Psathyrellaceae</taxon>
        <taxon>Coprinellus</taxon>
    </lineage>
</organism>